<dbReference type="PANTHER" id="PTHR43668:SF2">
    <property type="entry name" value="ALLANTOINASE"/>
    <property type="match status" value="1"/>
</dbReference>
<dbReference type="PANTHER" id="PTHR43668">
    <property type="entry name" value="ALLANTOINASE"/>
    <property type="match status" value="1"/>
</dbReference>
<dbReference type="Pfam" id="PF12890">
    <property type="entry name" value="DHOase"/>
    <property type="match status" value="1"/>
</dbReference>
<dbReference type="GO" id="GO:0005737">
    <property type="term" value="C:cytoplasm"/>
    <property type="evidence" value="ECO:0007669"/>
    <property type="project" value="TreeGrafter"/>
</dbReference>
<evidence type="ECO:0000259" key="2">
    <source>
        <dbReference type="Pfam" id="PF12890"/>
    </source>
</evidence>
<accession>A0A5P2FXK9</accession>
<protein>
    <submittedName>
        <fullName evidence="3">Dihydroorotase</fullName>
    </submittedName>
</protein>
<dbReference type="KEGG" id="arac:E0W69_006130"/>
<keyword evidence="1" id="KW-0665">Pyrimidine biosynthesis</keyword>
<dbReference type="InterPro" id="IPR050138">
    <property type="entry name" value="DHOase/Allantoinase_Hydrolase"/>
</dbReference>
<evidence type="ECO:0000313" key="3">
    <source>
        <dbReference type="EMBL" id="QES88264.1"/>
    </source>
</evidence>
<dbReference type="SUPFAM" id="SSF51338">
    <property type="entry name" value="Composite domain of metallo-dependent hydrolases"/>
    <property type="match status" value="1"/>
</dbReference>
<dbReference type="InterPro" id="IPR011059">
    <property type="entry name" value="Metal-dep_hydrolase_composite"/>
</dbReference>
<dbReference type="GO" id="GO:0046872">
    <property type="term" value="F:metal ion binding"/>
    <property type="evidence" value="ECO:0007669"/>
    <property type="project" value="InterPro"/>
</dbReference>
<dbReference type="GO" id="GO:0004151">
    <property type="term" value="F:dihydroorotase activity"/>
    <property type="evidence" value="ECO:0007669"/>
    <property type="project" value="InterPro"/>
</dbReference>
<feature type="domain" description="Dihydroorotase catalytic" evidence="2">
    <location>
        <begin position="57"/>
        <end position="238"/>
    </location>
</feature>
<evidence type="ECO:0000256" key="1">
    <source>
        <dbReference type="ARBA" id="ARBA00022975"/>
    </source>
</evidence>
<keyword evidence="4" id="KW-1185">Reference proteome</keyword>
<dbReference type="EMBL" id="CP044016">
    <property type="protein sequence ID" value="QES88264.1"/>
    <property type="molecule type" value="Genomic_DNA"/>
</dbReference>
<dbReference type="Gene3D" id="3.20.20.140">
    <property type="entry name" value="Metal-dependent hydrolases"/>
    <property type="match status" value="1"/>
</dbReference>
<dbReference type="Proteomes" id="UP000292424">
    <property type="component" value="Chromosome"/>
</dbReference>
<dbReference type="InterPro" id="IPR024403">
    <property type="entry name" value="DHOase_cat"/>
</dbReference>
<dbReference type="GO" id="GO:0006221">
    <property type="term" value="P:pyrimidine nucleotide biosynthetic process"/>
    <property type="evidence" value="ECO:0007669"/>
    <property type="project" value="UniProtKB-KW"/>
</dbReference>
<proteinExistence type="predicted"/>
<dbReference type="NCBIfam" id="TIGR00857">
    <property type="entry name" value="pyrC_multi"/>
    <property type="match status" value="1"/>
</dbReference>
<name>A0A5P2FXK9_9BACT</name>
<dbReference type="InterPro" id="IPR004722">
    <property type="entry name" value="DHOase"/>
</dbReference>
<dbReference type="RefSeq" id="WP_131329151.1">
    <property type="nucleotide sequence ID" value="NZ_CP044016.1"/>
</dbReference>
<dbReference type="GO" id="GO:0006145">
    <property type="term" value="P:purine nucleobase catabolic process"/>
    <property type="evidence" value="ECO:0007669"/>
    <property type="project" value="TreeGrafter"/>
</dbReference>
<dbReference type="InterPro" id="IPR032466">
    <property type="entry name" value="Metal_Hydrolase"/>
</dbReference>
<gene>
    <name evidence="3" type="ORF">E0W69_006130</name>
</gene>
<sequence>MSVLFRNVQILDKKSIYFQQYKDILIENGNIVNIADRIENQGNNVEIIEEKDLKVSAGFVDIFSHFNDPGLEQKETLETGAAAAAAGGYTQVFVLPNTKPVIDNKSFVEYIRNKSAYLPINILPLGGATKQIEGKEIGEMFDMFQSGAIAFTDGLKPVQSSGLFLKILQYVKSFDGILIQQPFETSIGAHGLMNEGIISTQLGLPGLPAISEEIFIQRDIELLKYTESKLHITGVSTKRGAEMILQAKSEGLNITFSVTPHHLMYCDEEVTSYDSNYKFNPPLRTKEDRDALRALVLENKVDAIASHHFPQHWDDKTIEFEYAKNGVISLQTAFAAVHTAIPELSGEQLADLFANNVRAIFKLENADIEIGKKAEFTIFNLEGKTILTKENNKSKSANSSFLDKELKGNIFGIFAKGKLVKN</sequence>
<dbReference type="Gene3D" id="2.30.40.10">
    <property type="entry name" value="Urease, subunit C, domain 1"/>
    <property type="match status" value="1"/>
</dbReference>
<organism evidence="3 4">
    <name type="scientific">Rhizosphaericola mali</name>
    <dbReference type="NCBI Taxonomy" id="2545455"/>
    <lineage>
        <taxon>Bacteria</taxon>
        <taxon>Pseudomonadati</taxon>
        <taxon>Bacteroidota</taxon>
        <taxon>Chitinophagia</taxon>
        <taxon>Chitinophagales</taxon>
        <taxon>Chitinophagaceae</taxon>
        <taxon>Rhizosphaericola</taxon>
    </lineage>
</organism>
<dbReference type="CDD" id="cd01317">
    <property type="entry name" value="DHOase_IIa"/>
    <property type="match status" value="1"/>
</dbReference>
<dbReference type="SUPFAM" id="SSF51556">
    <property type="entry name" value="Metallo-dependent hydrolases"/>
    <property type="match status" value="1"/>
</dbReference>
<dbReference type="OrthoDB" id="9765462at2"/>
<dbReference type="GO" id="GO:0004038">
    <property type="term" value="F:allantoinase activity"/>
    <property type="evidence" value="ECO:0007669"/>
    <property type="project" value="TreeGrafter"/>
</dbReference>
<evidence type="ECO:0000313" key="4">
    <source>
        <dbReference type="Proteomes" id="UP000292424"/>
    </source>
</evidence>
<dbReference type="AlphaFoldDB" id="A0A5P2FXK9"/>
<reference evidence="3 4" key="1">
    <citation type="submission" date="2019-09" db="EMBL/GenBank/DDBJ databases">
        <title>Complete genome sequence of Arachidicoccus sp. B3-10 isolated from apple orchard soil.</title>
        <authorList>
            <person name="Kim H.S."/>
            <person name="Han K.-I."/>
            <person name="Suh M.K."/>
            <person name="Lee K.C."/>
            <person name="Eom M.K."/>
            <person name="Kim J.-S."/>
            <person name="Kang S.W."/>
            <person name="Sin Y."/>
            <person name="Lee J.-S."/>
        </authorList>
    </citation>
    <scope>NUCLEOTIDE SEQUENCE [LARGE SCALE GENOMIC DNA]</scope>
    <source>
        <strain evidence="3 4">B3-10</strain>
    </source>
</reference>